<dbReference type="EMBL" id="PQGA01000004">
    <property type="protein sequence ID" value="POR52819.1"/>
    <property type="molecule type" value="Genomic_DNA"/>
</dbReference>
<protein>
    <submittedName>
        <fullName evidence="1">Uncharacterized protein</fullName>
    </submittedName>
</protein>
<proteinExistence type="predicted"/>
<evidence type="ECO:0000313" key="2">
    <source>
        <dbReference type="Proteomes" id="UP000237381"/>
    </source>
</evidence>
<dbReference type="Proteomes" id="UP000237381">
    <property type="component" value="Unassembled WGS sequence"/>
</dbReference>
<dbReference type="AlphaFoldDB" id="A0A2S4MDW1"/>
<reference evidence="1 2" key="1">
    <citation type="submission" date="2018-01" db="EMBL/GenBank/DDBJ databases">
        <title>Genomic Encyclopedia of Type Strains, Phase III (KMG-III): the genomes of soil and plant-associated and newly described type strains.</title>
        <authorList>
            <person name="Whitman W."/>
        </authorList>
    </citation>
    <scope>NUCLEOTIDE SEQUENCE [LARGE SCALE GENOMIC DNA]</scope>
    <source>
        <strain evidence="1 2">JCM 18070</strain>
    </source>
</reference>
<organism evidence="1 2">
    <name type="scientific">Paraburkholderia eburnea</name>
    <dbReference type="NCBI Taxonomy" id="1189126"/>
    <lineage>
        <taxon>Bacteria</taxon>
        <taxon>Pseudomonadati</taxon>
        <taxon>Pseudomonadota</taxon>
        <taxon>Betaproteobacteria</taxon>
        <taxon>Burkholderiales</taxon>
        <taxon>Burkholderiaceae</taxon>
        <taxon>Paraburkholderia</taxon>
    </lineage>
</organism>
<sequence length="49" mass="5600">MTFEHDHNDAKPLGERCGEFLPIHQEVAIARECDDRSITIRNLCSDCGR</sequence>
<name>A0A2S4MDW1_9BURK</name>
<accession>A0A2S4MDW1</accession>
<evidence type="ECO:0000313" key="1">
    <source>
        <dbReference type="EMBL" id="POR52819.1"/>
    </source>
</evidence>
<comment type="caution">
    <text evidence="1">The sequence shown here is derived from an EMBL/GenBank/DDBJ whole genome shotgun (WGS) entry which is preliminary data.</text>
</comment>
<keyword evidence="2" id="KW-1185">Reference proteome</keyword>
<gene>
    <name evidence="1" type="ORF">B0G62_104116</name>
</gene>